<dbReference type="GO" id="GO:0006355">
    <property type="term" value="P:regulation of DNA-templated transcription"/>
    <property type="evidence" value="ECO:0007669"/>
    <property type="project" value="InterPro"/>
</dbReference>
<dbReference type="AlphaFoldDB" id="F2IXV5"/>
<dbReference type="eggNOG" id="COG0745">
    <property type="taxonomic scope" value="Bacteria"/>
</dbReference>
<accession>F2IXV5</accession>
<reference evidence="10 11" key="1">
    <citation type="journal article" date="2011" name="J. Bacteriol.">
        <title>Complete genome sequence of Polymorphum gilvum SL003B-26A1T, a crude oil-degrading bacterium from oil-polluted saline soil.</title>
        <authorList>
            <person name="Li S.G."/>
            <person name="Tang Y.Q."/>
            <person name="Nie Y."/>
            <person name="Cai M."/>
            <person name="Wu X.L."/>
        </authorList>
    </citation>
    <scope>NUCLEOTIDE SEQUENCE [LARGE SCALE GENOMIC DNA]</scope>
    <source>
        <strain evidence="11">LMG 25793 / CGMCC 1.9160 / SL003B-26A1</strain>
    </source>
</reference>
<evidence type="ECO:0000256" key="7">
    <source>
        <dbReference type="PROSITE-ProRule" id="PRU01091"/>
    </source>
</evidence>
<evidence type="ECO:0000256" key="1">
    <source>
        <dbReference type="ARBA" id="ARBA00022553"/>
    </source>
</evidence>
<dbReference type="RefSeq" id="WP_013651754.1">
    <property type="nucleotide sequence ID" value="NC_015259.1"/>
</dbReference>
<evidence type="ECO:0000259" key="9">
    <source>
        <dbReference type="PROSITE" id="PS51755"/>
    </source>
</evidence>
<dbReference type="CDD" id="cd00383">
    <property type="entry name" value="trans_reg_C"/>
    <property type="match status" value="1"/>
</dbReference>
<dbReference type="Pfam" id="PF00072">
    <property type="entry name" value="Response_reg"/>
    <property type="match status" value="1"/>
</dbReference>
<dbReference type="Proteomes" id="UP000008130">
    <property type="component" value="Chromosome"/>
</dbReference>
<evidence type="ECO:0000256" key="5">
    <source>
        <dbReference type="ARBA" id="ARBA00023163"/>
    </source>
</evidence>
<dbReference type="Gene3D" id="1.10.10.10">
    <property type="entry name" value="Winged helix-like DNA-binding domain superfamily/Winged helix DNA-binding domain"/>
    <property type="match status" value="1"/>
</dbReference>
<dbReference type="HOGENOM" id="CLU_000445_30_1_5"/>
<dbReference type="InterPro" id="IPR001789">
    <property type="entry name" value="Sig_transdc_resp-reg_receiver"/>
</dbReference>
<dbReference type="SUPFAM" id="SSF52172">
    <property type="entry name" value="CheY-like"/>
    <property type="match status" value="1"/>
</dbReference>
<dbReference type="SMART" id="SM00448">
    <property type="entry name" value="REC"/>
    <property type="match status" value="1"/>
</dbReference>
<keyword evidence="11" id="KW-1185">Reference proteome</keyword>
<gene>
    <name evidence="10" type="ordered locus">SL003B_1007</name>
</gene>
<evidence type="ECO:0000256" key="4">
    <source>
        <dbReference type="ARBA" id="ARBA00023125"/>
    </source>
</evidence>
<dbReference type="PROSITE" id="PS50110">
    <property type="entry name" value="RESPONSE_REGULATORY"/>
    <property type="match status" value="1"/>
</dbReference>
<dbReference type="PROSITE" id="PS51755">
    <property type="entry name" value="OMPR_PHOB"/>
    <property type="match status" value="1"/>
</dbReference>
<dbReference type="Gene3D" id="3.40.50.2300">
    <property type="match status" value="1"/>
</dbReference>
<organism evidence="10 11">
    <name type="scientific">Polymorphum gilvum (strain LMG 25793 / CGMCC 1.9160 / SL003B-26A1)</name>
    <dbReference type="NCBI Taxonomy" id="991905"/>
    <lineage>
        <taxon>Bacteria</taxon>
        <taxon>Pseudomonadati</taxon>
        <taxon>Pseudomonadota</taxon>
        <taxon>Alphaproteobacteria</taxon>
        <taxon>Rhodobacterales</taxon>
        <taxon>Paracoccaceae</taxon>
        <taxon>Polymorphum</taxon>
    </lineage>
</organism>
<dbReference type="InterPro" id="IPR039420">
    <property type="entry name" value="WalR-like"/>
</dbReference>
<keyword evidence="2" id="KW-0902">Two-component regulatory system</keyword>
<dbReference type="GO" id="GO:0000976">
    <property type="term" value="F:transcription cis-regulatory region binding"/>
    <property type="evidence" value="ECO:0007669"/>
    <property type="project" value="TreeGrafter"/>
</dbReference>
<dbReference type="GO" id="GO:0000156">
    <property type="term" value="F:phosphorelay response regulator activity"/>
    <property type="evidence" value="ECO:0007669"/>
    <property type="project" value="TreeGrafter"/>
</dbReference>
<dbReference type="PANTHER" id="PTHR48111:SF22">
    <property type="entry name" value="REGULATOR OF RPOS"/>
    <property type="match status" value="1"/>
</dbReference>
<dbReference type="Gene3D" id="6.10.250.690">
    <property type="match status" value="1"/>
</dbReference>
<dbReference type="GO" id="GO:0032993">
    <property type="term" value="C:protein-DNA complex"/>
    <property type="evidence" value="ECO:0007669"/>
    <property type="project" value="TreeGrafter"/>
</dbReference>
<evidence type="ECO:0000256" key="3">
    <source>
        <dbReference type="ARBA" id="ARBA00023015"/>
    </source>
</evidence>
<dbReference type="OrthoDB" id="9802426at2"/>
<protein>
    <submittedName>
        <fullName evidence="10">Response regulators consisting of a CheY-like receiver domain and a winged-helix DNA-binding domain</fullName>
    </submittedName>
</protein>
<dbReference type="Pfam" id="PF00486">
    <property type="entry name" value="Trans_reg_C"/>
    <property type="match status" value="1"/>
</dbReference>
<dbReference type="SMART" id="SM00862">
    <property type="entry name" value="Trans_reg_C"/>
    <property type="match status" value="1"/>
</dbReference>
<dbReference type="STRING" id="991905.SL003B_1007"/>
<keyword evidence="5" id="KW-0804">Transcription</keyword>
<feature type="modified residue" description="4-aspartylphosphate" evidence="6">
    <location>
        <position position="52"/>
    </location>
</feature>
<evidence type="ECO:0000313" key="10">
    <source>
        <dbReference type="EMBL" id="ADZ69436.1"/>
    </source>
</evidence>
<keyword evidence="1 6" id="KW-0597">Phosphoprotein</keyword>
<dbReference type="KEGG" id="pgv:SL003B_1007"/>
<dbReference type="InterPro" id="IPR011006">
    <property type="entry name" value="CheY-like_superfamily"/>
</dbReference>
<evidence type="ECO:0000313" key="11">
    <source>
        <dbReference type="Proteomes" id="UP000008130"/>
    </source>
</evidence>
<dbReference type="EMBL" id="CP002568">
    <property type="protein sequence ID" value="ADZ69436.1"/>
    <property type="molecule type" value="Genomic_DNA"/>
</dbReference>
<dbReference type="PANTHER" id="PTHR48111">
    <property type="entry name" value="REGULATOR OF RPOS"/>
    <property type="match status" value="1"/>
</dbReference>
<proteinExistence type="predicted"/>
<dbReference type="GO" id="GO:0005829">
    <property type="term" value="C:cytosol"/>
    <property type="evidence" value="ECO:0007669"/>
    <property type="project" value="TreeGrafter"/>
</dbReference>
<evidence type="ECO:0000259" key="8">
    <source>
        <dbReference type="PROSITE" id="PS50110"/>
    </source>
</evidence>
<feature type="domain" description="OmpR/PhoB-type" evidence="9">
    <location>
        <begin position="124"/>
        <end position="223"/>
    </location>
</feature>
<feature type="DNA-binding region" description="OmpR/PhoB-type" evidence="7">
    <location>
        <begin position="124"/>
        <end position="223"/>
    </location>
</feature>
<dbReference type="InterPro" id="IPR001867">
    <property type="entry name" value="OmpR/PhoB-type_DNA-bd"/>
</dbReference>
<keyword evidence="4 7" id="KW-0238">DNA-binding</keyword>
<evidence type="ECO:0000256" key="2">
    <source>
        <dbReference type="ARBA" id="ARBA00023012"/>
    </source>
</evidence>
<keyword evidence="3" id="KW-0805">Transcription regulation</keyword>
<sequence length="227" mass="25064">MTRVLIVEDDEDIASVIARGLQREGYETLCAADVRAARDAMVAEMPDAAIVDMMLGEESGSKLVADLRAKGVRIPIIMLSALSRVSDRTAGLVAGADDYVVKPFEFKELVARLKVQEQRHSGADNQLRYGDLTLDPEQRMVRGGGREVLLTEREAALLTFFLSRPDAVVTRGEIFDKLWAGQGGSTDNVVDVYIGYLRRKLSPMADYGVALKTVRGRGFIMTREVRQ</sequence>
<evidence type="ECO:0000256" key="6">
    <source>
        <dbReference type="PROSITE-ProRule" id="PRU00169"/>
    </source>
</evidence>
<feature type="domain" description="Response regulatory" evidence="8">
    <location>
        <begin position="3"/>
        <end position="117"/>
    </location>
</feature>
<dbReference type="InterPro" id="IPR036388">
    <property type="entry name" value="WH-like_DNA-bd_sf"/>
</dbReference>
<name>F2IXV5_POLGS</name>